<dbReference type="OrthoDB" id="10322848at2759"/>
<keyword evidence="2" id="KW-1185">Reference proteome</keyword>
<comment type="caution">
    <text evidence="1">The sequence shown here is derived from an EMBL/GenBank/DDBJ whole genome shotgun (WGS) entry which is preliminary data.</text>
</comment>
<dbReference type="AlphaFoldDB" id="A0A8H6RHF9"/>
<reference evidence="1" key="1">
    <citation type="submission" date="2020-04" db="EMBL/GenBank/DDBJ databases">
        <title>Draft genome resource of the tomato pathogen Pseudocercospora fuligena.</title>
        <authorList>
            <person name="Zaccaron A."/>
        </authorList>
    </citation>
    <scope>NUCLEOTIDE SEQUENCE</scope>
    <source>
        <strain evidence="1">PF001</strain>
    </source>
</reference>
<proteinExistence type="predicted"/>
<evidence type="ECO:0000313" key="2">
    <source>
        <dbReference type="Proteomes" id="UP000660729"/>
    </source>
</evidence>
<accession>A0A8H6RHF9</accession>
<evidence type="ECO:0000313" key="1">
    <source>
        <dbReference type="EMBL" id="KAF7191059.1"/>
    </source>
</evidence>
<gene>
    <name evidence="1" type="ORF">HII31_07574</name>
</gene>
<dbReference type="Proteomes" id="UP000660729">
    <property type="component" value="Unassembled WGS sequence"/>
</dbReference>
<protein>
    <submittedName>
        <fullName evidence="1">Uncharacterized protein</fullName>
    </submittedName>
</protein>
<dbReference type="EMBL" id="JABCIY010000161">
    <property type="protein sequence ID" value="KAF7191059.1"/>
    <property type="molecule type" value="Genomic_DNA"/>
</dbReference>
<name>A0A8H6RHF9_9PEZI</name>
<organism evidence="1 2">
    <name type="scientific">Pseudocercospora fuligena</name>
    <dbReference type="NCBI Taxonomy" id="685502"/>
    <lineage>
        <taxon>Eukaryota</taxon>
        <taxon>Fungi</taxon>
        <taxon>Dikarya</taxon>
        <taxon>Ascomycota</taxon>
        <taxon>Pezizomycotina</taxon>
        <taxon>Dothideomycetes</taxon>
        <taxon>Dothideomycetidae</taxon>
        <taxon>Mycosphaerellales</taxon>
        <taxon>Mycosphaerellaceae</taxon>
        <taxon>Pseudocercospora</taxon>
    </lineage>
</organism>
<sequence>MSGLDLALELRTATPQTWQVSIKHAELPAVNCEKVMASGNDRIAQGKVWVFSRYLDTVLDAYQQAGFEVYATTKFGREDGAVRRFWMVPAGRGIMH</sequence>